<accession>A0AAU9NEB9</accession>
<reference evidence="1 2" key="1">
    <citation type="submission" date="2022-01" db="EMBL/GenBank/DDBJ databases">
        <authorList>
            <person name="Xiong W."/>
            <person name="Schranz E."/>
        </authorList>
    </citation>
    <scope>NUCLEOTIDE SEQUENCE [LARGE SCALE GENOMIC DNA]</scope>
</reference>
<evidence type="ECO:0000313" key="1">
    <source>
        <dbReference type="EMBL" id="CAH1436184.1"/>
    </source>
</evidence>
<organism evidence="1 2">
    <name type="scientific">Lactuca virosa</name>
    <dbReference type="NCBI Taxonomy" id="75947"/>
    <lineage>
        <taxon>Eukaryota</taxon>
        <taxon>Viridiplantae</taxon>
        <taxon>Streptophyta</taxon>
        <taxon>Embryophyta</taxon>
        <taxon>Tracheophyta</taxon>
        <taxon>Spermatophyta</taxon>
        <taxon>Magnoliopsida</taxon>
        <taxon>eudicotyledons</taxon>
        <taxon>Gunneridae</taxon>
        <taxon>Pentapetalae</taxon>
        <taxon>asterids</taxon>
        <taxon>campanulids</taxon>
        <taxon>Asterales</taxon>
        <taxon>Asteraceae</taxon>
        <taxon>Cichorioideae</taxon>
        <taxon>Cichorieae</taxon>
        <taxon>Lactucinae</taxon>
        <taxon>Lactuca</taxon>
    </lineage>
</organism>
<dbReference type="Proteomes" id="UP001157418">
    <property type="component" value="Unassembled WGS sequence"/>
</dbReference>
<dbReference type="AlphaFoldDB" id="A0AAU9NEB9"/>
<dbReference type="EMBL" id="CAKMRJ010004445">
    <property type="protein sequence ID" value="CAH1436184.1"/>
    <property type="molecule type" value="Genomic_DNA"/>
</dbReference>
<name>A0AAU9NEB9_9ASTR</name>
<gene>
    <name evidence="1" type="ORF">LVIROSA_LOCUS22572</name>
</gene>
<keyword evidence="2" id="KW-1185">Reference proteome</keyword>
<proteinExistence type="predicted"/>
<comment type="caution">
    <text evidence="1">The sequence shown here is derived from an EMBL/GenBank/DDBJ whole genome shotgun (WGS) entry which is preliminary data.</text>
</comment>
<sequence>MRNTTKDEKLGEKLTPVDKKVDDAIDEAIVCGGSLTLDETAAAACVSNFVIRYETRSRRCSRVDASYTITVAV</sequence>
<evidence type="ECO:0000313" key="2">
    <source>
        <dbReference type="Proteomes" id="UP001157418"/>
    </source>
</evidence>
<protein>
    <submittedName>
        <fullName evidence="1">Uncharacterized protein</fullName>
    </submittedName>
</protein>